<comment type="caution">
    <text evidence="1">The sequence shown here is derived from an EMBL/GenBank/DDBJ whole genome shotgun (WGS) entry which is preliminary data.</text>
</comment>
<evidence type="ECO:0000313" key="2">
    <source>
        <dbReference type="Proteomes" id="UP001218188"/>
    </source>
</evidence>
<gene>
    <name evidence="1" type="ORF">C8F04DRAFT_1388810</name>
</gene>
<dbReference type="Proteomes" id="UP001218188">
    <property type="component" value="Unassembled WGS sequence"/>
</dbReference>
<name>A0AAD6XAJ8_9AGAR</name>
<proteinExistence type="predicted"/>
<protein>
    <submittedName>
        <fullName evidence="1">Uncharacterized protein</fullName>
    </submittedName>
</protein>
<dbReference type="AlphaFoldDB" id="A0AAD6XAJ8"/>
<dbReference type="EMBL" id="JARJCM010000005">
    <property type="protein sequence ID" value="KAJ7045278.1"/>
    <property type="molecule type" value="Genomic_DNA"/>
</dbReference>
<organism evidence="1 2">
    <name type="scientific">Mycena alexandri</name>
    <dbReference type="NCBI Taxonomy" id="1745969"/>
    <lineage>
        <taxon>Eukaryota</taxon>
        <taxon>Fungi</taxon>
        <taxon>Dikarya</taxon>
        <taxon>Basidiomycota</taxon>
        <taxon>Agaricomycotina</taxon>
        <taxon>Agaricomycetes</taxon>
        <taxon>Agaricomycetidae</taxon>
        <taxon>Agaricales</taxon>
        <taxon>Marasmiineae</taxon>
        <taxon>Mycenaceae</taxon>
        <taxon>Mycena</taxon>
    </lineage>
</organism>
<accession>A0AAD6XAJ8</accession>
<keyword evidence="2" id="KW-1185">Reference proteome</keyword>
<reference evidence="1" key="1">
    <citation type="submission" date="2023-03" db="EMBL/GenBank/DDBJ databases">
        <title>Massive genome expansion in bonnet fungi (Mycena s.s.) driven by repeated elements and novel gene families across ecological guilds.</title>
        <authorList>
            <consortium name="Lawrence Berkeley National Laboratory"/>
            <person name="Harder C.B."/>
            <person name="Miyauchi S."/>
            <person name="Viragh M."/>
            <person name="Kuo A."/>
            <person name="Thoen E."/>
            <person name="Andreopoulos B."/>
            <person name="Lu D."/>
            <person name="Skrede I."/>
            <person name="Drula E."/>
            <person name="Henrissat B."/>
            <person name="Morin E."/>
            <person name="Kohler A."/>
            <person name="Barry K."/>
            <person name="LaButti K."/>
            <person name="Morin E."/>
            <person name="Salamov A."/>
            <person name="Lipzen A."/>
            <person name="Mereny Z."/>
            <person name="Hegedus B."/>
            <person name="Baldrian P."/>
            <person name="Stursova M."/>
            <person name="Weitz H."/>
            <person name="Taylor A."/>
            <person name="Grigoriev I.V."/>
            <person name="Nagy L.G."/>
            <person name="Martin F."/>
            <person name="Kauserud H."/>
        </authorList>
    </citation>
    <scope>NUCLEOTIDE SEQUENCE</scope>
    <source>
        <strain evidence="1">CBHHK200</strain>
    </source>
</reference>
<sequence>MEITPALPPELECAIFAYAALGRSATEIPVLFLVARRVKEWIEPFLLYRTVLLPTNSPEFEGDASPRISSDIFLDALATKPPSFFESVVRHLFIPQDAHTSNIGPILTVCRGVTTLFAGCNLRPHRELLAFNSLERLSIRLGELFPDTQPVNLLSPMFANITHLELLDTSPSGRFVNSVCEVVGRIAQLTHLAFNCVEFCAALPRYIRRSLRCVVLRHRWHDLRTPHDGGAALGHDARFVCVAGWAGYEADWLRGVNGGDDY</sequence>
<evidence type="ECO:0000313" key="1">
    <source>
        <dbReference type="EMBL" id="KAJ7045278.1"/>
    </source>
</evidence>